<organism evidence="3 4">
    <name type="scientific">Geodia barretti</name>
    <name type="common">Barrett's horny sponge</name>
    <dbReference type="NCBI Taxonomy" id="519541"/>
    <lineage>
        <taxon>Eukaryota</taxon>
        <taxon>Metazoa</taxon>
        <taxon>Porifera</taxon>
        <taxon>Demospongiae</taxon>
        <taxon>Heteroscleromorpha</taxon>
        <taxon>Tetractinellida</taxon>
        <taxon>Astrophorina</taxon>
        <taxon>Geodiidae</taxon>
        <taxon>Geodia</taxon>
    </lineage>
</organism>
<comment type="caution">
    <text evidence="3">The sequence shown here is derived from an EMBL/GenBank/DDBJ whole genome shotgun (WGS) entry which is preliminary data.</text>
</comment>
<dbReference type="AlphaFoldDB" id="A0AA35QZQ6"/>
<feature type="transmembrane region" description="Helical" evidence="1">
    <location>
        <begin position="876"/>
        <end position="899"/>
    </location>
</feature>
<evidence type="ECO:0000256" key="1">
    <source>
        <dbReference type="SAM" id="Phobius"/>
    </source>
</evidence>
<evidence type="ECO:0000256" key="2">
    <source>
        <dbReference type="SAM" id="SignalP"/>
    </source>
</evidence>
<keyword evidence="1" id="KW-0812">Transmembrane</keyword>
<accession>A0AA35QZQ6</accession>
<feature type="signal peptide" evidence="2">
    <location>
        <begin position="1"/>
        <end position="22"/>
    </location>
</feature>
<name>A0AA35QZQ6_GEOBA</name>
<sequence>MGKCGLLGIIVAVCLLLEVGRGQRLEPSGPCTSDGTLHKALQNISSNSVVSLESGVHCLSEAVLVSGVDNITIVGLDQTDVVITCSDGVGLMFLNISGLTLRNLQIMECGVTGETLTQAVSLTQELLQLFFKVPTGTRVAVYLASVSGLEMEDVAITNTTGLGLAGINVVGDSSITNCRFSNNRQAQKTCSFVNNTNYIRNTGERIGGGAFFLFQDFVDSNISTCENLDFYSLTITNSSFVGNTECSDLAAVEFNYRDSLEVREAGYPIGGSGGITAIFGQSCFAMNVTTVSTVFEENSATYGSAAHVGIFQGASHSYAVFDNCLFTRNGFLSSEFDLDFLTSGGAIGVYNDLVSPFPEVQVFIHERRIGFVARDSNFTDNGAINGGAIEILSLVTTAVADLTDSAHFFIEDCVFTGNRATRGAAVYIQELKLHARVLGIQVLAWNIKITANKLETLGDITSISSSDSTAVFDVNAINVTLAGDCVFEDNIGSALQGTSSIIGIAGNVSIARNIGFYGAGIILQIAFLVILPRSSLDVSNNVARVYGGGLYVNQITSSPIPTLFDCFMYFNYDQFSFCDDCSFNTSSFSVSFTNNSALLAGTIFGSALLNCPWSQPLILTYNTINVLQILDTHFSHLFQFTPDPTGIRNVRTPVSRVYIENGITEYSLAPGEVAQVPIRPVDSLDQSISTILGSFVELSQGLSQTIIPALGPNIITGYTANSNLSTSLAVLGATNITTNIVVYSLDVGYRPAQVDIRVNLLDCPVGFEYRETTLRCECSQELLEREVECDSTNLVLRVPTQLWVGPVDRSTFAVGNCIRGLCEPGDANISVRNNSVNFDLQCRPSLNRGGVLCGSCLDGYTNVFGSPRCLKCSNNYAVIILLFLLLGALLIALLVIFPVNLSSGYLNGILFWANIVSLYERILSPSDGGPRVAVLANWLTLNLGY</sequence>
<keyword evidence="1" id="KW-0472">Membrane</keyword>
<dbReference type="EMBL" id="CASHTH010000349">
    <property type="protein sequence ID" value="CAI7998439.1"/>
    <property type="molecule type" value="Genomic_DNA"/>
</dbReference>
<feature type="transmembrane region" description="Helical" evidence="1">
    <location>
        <begin position="514"/>
        <end position="531"/>
    </location>
</feature>
<dbReference type="SUPFAM" id="SSF51126">
    <property type="entry name" value="Pectin lyase-like"/>
    <property type="match status" value="1"/>
</dbReference>
<evidence type="ECO:0000313" key="3">
    <source>
        <dbReference type="EMBL" id="CAI7998439.1"/>
    </source>
</evidence>
<dbReference type="Proteomes" id="UP001174909">
    <property type="component" value="Unassembled WGS sequence"/>
</dbReference>
<evidence type="ECO:0000313" key="4">
    <source>
        <dbReference type="Proteomes" id="UP001174909"/>
    </source>
</evidence>
<keyword evidence="4" id="KW-1185">Reference proteome</keyword>
<evidence type="ECO:0008006" key="5">
    <source>
        <dbReference type="Google" id="ProtNLM"/>
    </source>
</evidence>
<keyword evidence="1" id="KW-1133">Transmembrane helix</keyword>
<dbReference type="InterPro" id="IPR011050">
    <property type="entry name" value="Pectin_lyase_fold/virulence"/>
</dbReference>
<proteinExistence type="predicted"/>
<feature type="chain" id="PRO_5041380889" description="Right handed beta helix domain-containing protein" evidence="2">
    <location>
        <begin position="23"/>
        <end position="945"/>
    </location>
</feature>
<reference evidence="3" key="1">
    <citation type="submission" date="2023-03" db="EMBL/GenBank/DDBJ databases">
        <authorList>
            <person name="Steffen K."/>
            <person name="Cardenas P."/>
        </authorList>
    </citation>
    <scope>NUCLEOTIDE SEQUENCE</scope>
</reference>
<keyword evidence="2" id="KW-0732">Signal</keyword>
<gene>
    <name evidence="3" type="ORF">GBAR_LOCUS2439</name>
</gene>
<protein>
    <recommendedName>
        <fullName evidence="5">Right handed beta helix domain-containing protein</fullName>
    </recommendedName>
</protein>